<evidence type="ECO:0000259" key="1">
    <source>
        <dbReference type="SMART" id="SM00670"/>
    </source>
</evidence>
<dbReference type="STRING" id="299467.A0A443STV0"/>
<dbReference type="PANTHER" id="PTHR16161">
    <property type="entry name" value="TRANSCRIPTIONAL PROTEIN SWT1"/>
    <property type="match status" value="1"/>
</dbReference>
<dbReference type="SMART" id="SM00670">
    <property type="entry name" value="PINc"/>
    <property type="match status" value="1"/>
</dbReference>
<dbReference type="InterPro" id="IPR029060">
    <property type="entry name" value="PIN-like_dom_sf"/>
</dbReference>
<keyword evidence="3" id="KW-1185">Reference proteome</keyword>
<dbReference type="OrthoDB" id="548295at2759"/>
<comment type="caution">
    <text evidence="2">The sequence shown here is derived from an EMBL/GenBank/DDBJ whole genome shotgun (WGS) entry which is preliminary data.</text>
</comment>
<dbReference type="VEuPathDB" id="VectorBase:LDEU001120"/>
<protein>
    <submittedName>
        <fullName evidence="2">Transcriptional protein SWT1-like isoform X1</fullName>
    </submittedName>
</protein>
<proteinExistence type="predicted"/>
<dbReference type="EMBL" id="NCKV01000333">
    <property type="protein sequence ID" value="RWS30920.1"/>
    <property type="molecule type" value="Genomic_DNA"/>
</dbReference>
<dbReference type="Proteomes" id="UP000288716">
    <property type="component" value="Unassembled WGS sequence"/>
</dbReference>
<gene>
    <name evidence="2" type="ORF">B4U80_11785</name>
</gene>
<reference evidence="2 3" key="1">
    <citation type="journal article" date="2018" name="Gigascience">
        <title>Genomes of trombidid mites reveal novel predicted allergens and laterally-transferred genes associated with secondary metabolism.</title>
        <authorList>
            <person name="Dong X."/>
            <person name="Chaisiri K."/>
            <person name="Xia D."/>
            <person name="Armstrong S.D."/>
            <person name="Fang Y."/>
            <person name="Donnelly M.J."/>
            <person name="Kadowaki T."/>
            <person name="McGarry J.W."/>
            <person name="Darby A.C."/>
            <person name="Makepeace B.L."/>
        </authorList>
    </citation>
    <scope>NUCLEOTIDE SEQUENCE [LARGE SCALE GENOMIC DNA]</scope>
    <source>
        <strain evidence="2">UoL-UT</strain>
    </source>
</reference>
<dbReference type="InterPro" id="IPR052626">
    <property type="entry name" value="SWT1_Regulator"/>
</dbReference>
<sequence length="404" mass="46214">MELAMEVEELMDVDNCQIESANNLKVQQPLETPAVRNILKAKRRTNTRFGDRTSGQTIVIIDTNIFIDKLEDLKLLFVQLTRQSNKDLILVIPMIVIQELDGLKKSSEISIKRVTSFINEQLEQKSFLLSDVALIKKLRENLDEDDNAETEEIQIFNNDDIILQKCLLIRSLKGDKDRIILLSNDLNLRNKALAVDLKSMNYKAFSEEFFAKKQSEEPISNVQIRGLPKKRKLNNSVPETTCHQRLAKLSRVTEIVSKDEMSTSGKSVTEPKIVKSDVDSGKNWLTCKYEGEKVLCEFIEAALKREYGENLWDKMFSVNPRNASLVELLKVLKQGWYAVFSDQFNRNPNVEMSINKLINSLNNSKNKPHILINQLSALLEQVPSIKCDSNSTSNVNNNKKRRTL</sequence>
<dbReference type="Pfam" id="PF13638">
    <property type="entry name" value="PIN_4"/>
    <property type="match status" value="1"/>
</dbReference>
<organism evidence="2 3">
    <name type="scientific">Leptotrombidium deliense</name>
    <dbReference type="NCBI Taxonomy" id="299467"/>
    <lineage>
        <taxon>Eukaryota</taxon>
        <taxon>Metazoa</taxon>
        <taxon>Ecdysozoa</taxon>
        <taxon>Arthropoda</taxon>
        <taxon>Chelicerata</taxon>
        <taxon>Arachnida</taxon>
        <taxon>Acari</taxon>
        <taxon>Acariformes</taxon>
        <taxon>Trombidiformes</taxon>
        <taxon>Prostigmata</taxon>
        <taxon>Anystina</taxon>
        <taxon>Parasitengona</taxon>
        <taxon>Trombiculoidea</taxon>
        <taxon>Trombiculidae</taxon>
        <taxon>Leptotrombidium</taxon>
    </lineage>
</organism>
<feature type="domain" description="PIN" evidence="1">
    <location>
        <begin position="57"/>
        <end position="190"/>
    </location>
</feature>
<accession>A0A443STV0</accession>
<evidence type="ECO:0000313" key="3">
    <source>
        <dbReference type="Proteomes" id="UP000288716"/>
    </source>
</evidence>
<name>A0A443STV0_9ACAR</name>
<dbReference type="GO" id="GO:0005634">
    <property type="term" value="C:nucleus"/>
    <property type="evidence" value="ECO:0007669"/>
    <property type="project" value="TreeGrafter"/>
</dbReference>
<dbReference type="InterPro" id="IPR002716">
    <property type="entry name" value="PIN_dom"/>
</dbReference>
<dbReference type="PANTHER" id="PTHR16161:SF0">
    <property type="entry name" value="TRANSCRIPTIONAL PROTEIN SWT1"/>
    <property type="match status" value="1"/>
</dbReference>
<dbReference type="SUPFAM" id="SSF88723">
    <property type="entry name" value="PIN domain-like"/>
    <property type="match status" value="1"/>
</dbReference>
<evidence type="ECO:0000313" key="2">
    <source>
        <dbReference type="EMBL" id="RWS30920.1"/>
    </source>
</evidence>
<dbReference type="Gene3D" id="3.40.50.1010">
    <property type="entry name" value="5'-nuclease"/>
    <property type="match status" value="1"/>
</dbReference>
<dbReference type="AlphaFoldDB" id="A0A443STV0"/>